<feature type="transmembrane region" description="Helical" evidence="1">
    <location>
        <begin position="7"/>
        <end position="24"/>
    </location>
</feature>
<dbReference type="STRING" id="306540.SAMN05421839_11246"/>
<evidence type="ECO:0000313" key="5">
    <source>
        <dbReference type="Proteomes" id="UP000321547"/>
    </source>
</evidence>
<evidence type="ECO:0000256" key="1">
    <source>
        <dbReference type="SAM" id="Phobius"/>
    </source>
</evidence>
<keyword evidence="1" id="KW-0472">Membrane</keyword>
<evidence type="ECO:0008006" key="6">
    <source>
        <dbReference type="Google" id="ProtNLM"/>
    </source>
</evidence>
<gene>
    <name evidence="2" type="ORF">HHA03_10500</name>
    <name evidence="3" type="ORF">SAMN05421839_11246</name>
</gene>
<accession>A0A1I5P339</accession>
<organism evidence="3 4">
    <name type="scientific">Halolactibacillus halophilus</name>
    <dbReference type="NCBI Taxonomy" id="306540"/>
    <lineage>
        <taxon>Bacteria</taxon>
        <taxon>Bacillati</taxon>
        <taxon>Bacillota</taxon>
        <taxon>Bacilli</taxon>
        <taxon>Bacillales</taxon>
        <taxon>Bacillaceae</taxon>
        <taxon>Halolactibacillus</taxon>
    </lineage>
</organism>
<evidence type="ECO:0000313" key="3">
    <source>
        <dbReference type="EMBL" id="SFP28270.1"/>
    </source>
</evidence>
<dbReference type="InterPro" id="IPR036249">
    <property type="entry name" value="Thioredoxin-like_sf"/>
</dbReference>
<name>A0A1I5P339_9BACI</name>
<dbReference type="Proteomes" id="UP000242243">
    <property type="component" value="Unassembled WGS sequence"/>
</dbReference>
<keyword evidence="5" id="KW-1185">Reference proteome</keyword>
<evidence type="ECO:0000313" key="2">
    <source>
        <dbReference type="EMBL" id="GEM01518.1"/>
    </source>
</evidence>
<keyword evidence="1" id="KW-0812">Transmembrane</keyword>
<keyword evidence="1" id="KW-1133">Transmembrane helix</keyword>
<evidence type="ECO:0000313" key="4">
    <source>
        <dbReference type="Proteomes" id="UP000242243"/>
    </source>
</evidence>
<sequence length="189" mass="21900">MKSKRWVLLLSGVIMIFLISIYIFNTNKTTHEFITAPNVFNQDGEYFVYFWQEDCGYCQEIEANISDYEDSGLIPLYVVDMTKAANLEIWYDWEAHHEANDVMIGYIEAGEEVYEKEPDLYLNHPEIQYDIIINDDQIIAQHQTAFFNPSPTDLTSLDIMTTPALLYVSDTTQLVVGVEETLALLEQYK</sequence>
<dbReference type="EMBL" id="BJWI01000011">
    <property type="protein sequence ID" value="GEM01518.1"/>
    <property type="molecule type" value="Genomic_DNA"/>
</dbReference>
<protein>
    <recommendedName>
        <fullName evidence="6">Thioredoxin-like fold domain-containing protein</fullName>
    </recommendedName>
</protein>
<dbReference type="Gene3D" id="3.40.30.10">
    <property type="entry name" value="Glutaredoxin"/>
    <property type="match status" value="1"/>
</dbReference>
<dbReference type="Proteomes" id="UP000321547">
    <property type="component" value="Unassembled WGS sequence"/>
</dbReference>
<dbReference type="AlphaFoldDB" id="A0A1I5P339"/>
<dbReference type="SUPFAM" id="SSF52833">
    <property type="entry name" value="Thioredoxin-like"/>
    <property type="match status" value="1"/>
</dbReference>
<reference evidence="3 4" key="1">
    <citation type="submission" date="2016-10" db="EMBL/GenBank/DDBJ databases">
        <authorList>
            <person name="de Groot N.N."/>
        </authorList>
    </citation>
    <scope>NUCLEOTIDE SEQUENCE [LARGE SCALE GENOMIC DNA]</scope>
    <source>
        <strain evidence="3 4">DSM 17073</strain>
    </source>
</reference>
<dbReference type="EMBL" id="FOXC01000012">
    <property type="protein sequence ID" value="SFP28270.1"/>
    <property type="molecule type" value="Genomic_DNA"/>
</dbReference>
<reference evidence="2 5" key="2">
    <citation type="submission" date="2019-07" db="EMBL/GenBank/DDBJ databases">
        <title>Whole genome shotgun sequence of Halolactibacillus halophilus NBRC 100868.</title>
        <authorList>
            <person name="Hosoyama A."/>
            <person name="Uohara A."/>
            <person name="Ohji S."/>
            <person name="Ichikawa N."/>
        </authorList>
    </citation>
    <scope>NUCLEOTIDE SEQUENCE [LARGE SCALE GENOMIC DNA]</scope>
    <source>
        <strain evidence="2 5">NBRC 100868</strain>
    </source>
</reference>
<proteinExistence type="predicted"/>